<accession>A0A3A2ZJP7</accession>
<feature type="compositionally biased region" description="Polar residues" evidence="1">
    <location>
        <begin position="226"/>
        <end position="238"/>
    </location>
</feature>
<dbReference type="PANTHER" id="PTHR42068">
    <property type="entry name" value="YALI0B18964P"/>
    <property type="match status" value="1"/>
</dbReference>
<organism evidence="2 3">
    <name type="scientific">Aspergillus sclerotialis</name>
    <dbReference type="NCBI Taxonomy" id="2070753"/>
    <lineage>
        <taxon>Eukaryota</taxon>
        <taxon>Fungi</taxon>
        <taxon>Dikarya</taxon>
        <taxon>Ascomycota</taxon>
        <taxon>Pezizomycotina</taxon>
        <taxon>Eurotiomycetes</taxon>
        <taxon>Eurotiomycetidae</taxon>
        <taxon>Eurotiales</taxon>
        <taxon>Aspergillaceae</taxon>
        <taxon>Aspergillus</taxon>
        <taxon>Aspergillus subgen. Polypaecilum</taxon>
    </lineage>
</organism>
<reference evidence="3" key="1">
    <citation type="submission" date="2017-02" db="EMBL/GenBank/DDBJ databases">
        <authorList>
            <person name="Tafer H."/>
            <person name="Lopandic K."/>
        </authorList>
    </citation>
    <scope>NUCLEOTIDE SEQUENCE [LARGE SCALE GENOMIC DNA]</scope>
    <source>
        <strain evidence="3">CBS 366.77</strain>
    </source>
</reference>
<dbReference type="OrthoDB" id="5396252at2759"/>
<evidence type="ECO:0000256" key="1">
    <source>
        <dbReference type="SAM" id="MobiDB-lite"/>
    </source>
</evidence>
<name>A0A3A2ZJP7_9EURO</name>
<feature type="region of interest" description="Disordered" evidence="1">
    <location>
        <begin position="423"/>
        <end position="576"/>
    </location>
</feature>
<feature type="compositionally biased region" description="Polar residues" evidence="1">
    <location>
        <begin position="518"/>
        <end position="534"/>
    </location>
</feature>
<gene>
    <name evidence="2" type="ORF">PHISCL_04381</name>
</gene>
<feature type="compositionally biased region" description="Polar residues" evidence="1">
    <location>
        <begin position="423"/>
        <end position="442"/>
    </location>
</feature>
<proteinExistence type="predicted"/>
<feature type="compositionally biased region" description="Basic and acidic residues" evidence="1">
    <location>
        <begin position="477"/>
        <end position="491"/>
    </location>
</feature>
<feature type="region of interest" description="Disordered" evidence="1">
    <location>
        <begin position="294"/>
        <end position="336"/>
    </location>
</feature>
<feature type="compositionally biased region" description="Polar residues" evidence="1">
    <location>
        <begin position="297"/>
        <end position="313"/>
    </location>
</feature>
<feature type="compositionally biased region" description="Acidic residues" evidence="1">
    <location>
        <begin position="465"/>
        <end position="476"/>
    </location>
</feature>
<feature type="region of interest" description="Disordered" evidence="1">
    <location>
        <begin position="213"/>
        <end position="280"/>
    </location>
</feature>
<evidence type="ECO:0000313" key="3">
    <source>
        <dbReference type="Proteomes" id="UP000266188"/>
    </source>
</evidence>
<evidence type="ECO:0000313" key="2">
    <source>
        <dbReference type="EMBL" id="RJE23266.1"/>
    </source>
</evidence>
<dbReference type="AlphaFoldDB" id="A0A3A2ZJP7"/>
<feature type="region of interest" description="Disordered" evidence="1">
    <location>
        <begin position="745"/>
        <end position="833"/>
    </location>
</feature>
<feature type="compositionally biased region" description="Low complexity" evidence="1">
    <location>
        <begin position="96"/>
        <end position="111"/>
    </location>
</feature>
<feature type="compositionally biased region" description="Polar residues" evidence="1">
    <location>
        <begin position="848"/>
        <end position="863"/>
    </location>
</feature>
<protein>
    <submittedName>
        <fullName evidence="2">Uncharacterized protein</fullName>
    </submittedName>
</protein>
<comment type="caution">
    <text evidence="2">The sequence shown here is derived from an EMBL/GenBank/DDBJ whole genome shotgun (WGS) entry which is preliminary data.</text>
</comment>
<feature type="region of interest" description="Disordered" evidence="1">
    <location>
        <begin position="847"/>
        <end position="913"/>
    </location>
</feature>
<dbReference type="EMBL" id="MVGC01000128">
    <property type="protein sequence ID" value="RJE23266.1"/>
    <property type="molecule type" value="Genomic_DNA"/>
</dbReference>
<feature type="compositionally biased region" description="Polar residues" evidence="1">
    <location>
        <begin position="872"/>
        <end position="881"/>
    </location>
</feature>
<feature type="region of interest" description="Disordered" evidence="1">
    <location>
        <begin position="1"/>
        <end position="197"/>
    </location>
</feature>
<sequence>MPIKLPKGFARRKSSGNALEEAETAPPSSFRVFERPPGERRSFNDGNLLSTKMSEPLHSATEDPENIFAGSEKLPSKDRKSGGTDQSGLNGDMYESSSSVRFSSSSTCPSSAEVPAPDISQSPHSRGLYDIPVPPLTGALRAAGRTLSFGGRLSKTSTPPPVPRQSTAGTSRDRARTSSTASTATPPKLLDTDLSFGKMEDFQGVFDKVGTMDDATLEEQSHDKPANTNSQLPLTRASTAPLIDENKPQPPIDTNRSEHIDHLPYSWEDDDSEDKPLFTLDPRDQATATAPLDFHQSHSISNSRSVPIPTTSHRSLERPVQESGKALRRSLVHTDRREPSFVEDEDAKLVRKSLIFNKAGTLDPMNKSSDVEDTASFLEHVTALDYPEQRLPLSAAEGLNTNAESEGQLDPSLATHARLAAQYEQNQPKSTPSPTKVMTPSQFEHYRQQQELKRSNSDASKSEDSAESEFDEEDETEKNREAERQRRKQEAHLSVYRQQMMKVTGQQSPSPSLRPGMNRTSNSSPNILTRSNDQGSKSGSGKSSEGDEDDDIPLGILAAHGFPNKNRPPTQLGPSKSIPNLRASFHPHVSSSAYPPMDNDSSNRSSLPVFARNLPRDPYFGASLVNPSNRESLALGGGSSVHGSPSPALPPGGLVGVIATEERARAMRRGSPNPPGLYEHQAGIAGMNLYSNPNPMQPNLSGMFGPQNGLSSVENAQMQLSQQMTQMMQTQMQWMQQMMQMQGLQAASQPQIPRAYPPSSVGSPNMRPASMPSGPALNIPPGGPHEDQRTLSLLDPNLSPRWNGRPISSIPVGGSRPDTPSGQGYTPSIAPSERSNIGMASRYRPVSTMPQEQRSNITPSGSKLWTDENRKSVSNASQSQFHLEKATPTPTMTVRPSSGGRAATFGRDLDDEADDDEGWAEMMMKRERKRHGWKAKRATSPLGDLMNVVH</sequence>
<feature type="compositionally biased region" description="Basic and acidic residues" evidence="1">
    <location>
        <begin position="32"/>
        <end position="43"/>
    </location>
</feature>
<feature type="compositionally biased region" description="Polar residues" evidence="1">
    <location>
        <begin position="567"/>
        <end position="576"/>
    </location>
</feature>
<dbReference type="PANTHER" id="PTHR42068:SF1">
    <property type="entry name" value="YALI0B18964P"/>
    <property type="match status" value="1"/>
</dbReference>
<feature type="compositionally biased region" description="Basic and acidic residues" evidence="1">
    <location>
        <begin position="444"/>
        <end position="464"/>
    </location>
</feature>
<keyword evidence="3" id="KW-1185">Reference proteome</keyword>
<dbReference type="STRING" id="2070753.A0A3A2ZJP7"/>
<feature type="compositionally biased region" description="Polar residues" evidence="1">
    <location>
        <begin position="44"/>
        <end position="53"/>
    </location>
</feature>
<dbReference type="Proteomes" id="UP000266188">
    <property type="component" value="Unassembled WGS sequence"/>
</dbReference>